<gene>
    <name evidence="2" type="ORF">I602_5</name>
    <name evidence="3" type="ORF">SAMN05444353_2560</name>
</gene>
<comment type="caution">
    <text evidence="2">The sequence shown here is derived from an EMBL/GenBank/DDBJ whole genome shotgun (WGS) entry which is preliminary data.</text>
</comment>
<reference evidence="3 5" key="2">
    <citation type="submission" date="2016-10" db="EMBL/GenBank/DDBJ databases">
        <authorList>
            <person name="Varghese N."/>
            <person name="Submissions S."/>
        </authorList>
    </citation>
    <scope>NUCLEOTIDE SEQUENCE [LARGE SCALE GENOMIC DNA]</scope>
    <source>
        <strain evidence="3 5">DSW-5</strain>
    </source>
</reference>
<name>A0A0M9CET0_9FLAO</name>
<dbReference type="Gene3D" id="3.40.50.1240">
    <property type="entry name" value="Phosphoglycerate mutase-like"/>
    <property type="match status" value="1"/>
</dbReference>
<dbReference type="STRING" id="1300348.I602_5"/>
<sequence>MKTLYIVRHAKSSWKYSGINDIDRPLKKRGIKDAHLMSKVLNKMVDKPDVFISSSANRALHTAVIFCENFGFPHFNLQIKRQLYSFSDGYLVKTVNALDDGFNSAIIFSHDHGINTFVNEFGNRPIAHVTTCGIIGLKFKEKHWKNIRRGETFLVEFPKNHK</sequence>
<dbReference type="Proteomes" id="UP000037716">
    <property type="component" value="Unassembled WGS sequence"/>
</dbReference>
<proteinExistence type="predicted"/>
<dbReference type="PATRIC" id="fig|1300348.6.peg.5"/>
<evidence type="ECO:0000256" key="1">
    <source>
        <dbReference type="PIRSR" id="PIRSR613078-2"/>
    </source>
</evidence>
<dbReference type="Pfam" id="PF00300">
    <property type="entry name" value="His_Phos_1"/>
    <property type="match status" value="1"/>
</dbReference>
<dbReference type="Proteomes" id="UP000183071">
    <property type="component" value="Unassembled WGS sequence"/>
</dbReference>
<protein>
    <submittedName>
        <fullName evidence="2">Phosphoglycerate mutase family protein</fullName>
    </submittedName>
    <submittedName>
        <fullName evidence="3">Phosphohistidine phosphatase</fullName>
    </submittedName>
</protein>
<feature type="binding site" evidence="1">
    <location>
        <position position="58"/>
    </location>
    <ligand>
        <name>substrate</name>
    </ligand>
</feature>
<reference evidence="2 4" key="1">
    <citation type="submission" date="2015-07" db="EMBL/GenBank/DDBJ databases">
        <title>Genome of Polaribacter dokdonenesis DSW-5, isolated from seawater off Dokdo in Korea.</title>
        <authorList>
            <person name="Yoon K."/>
            <person name="Song J.Y."/>
            <person name="Kim J.F."/>
        </authorList>
    </citation>
    <scope>NUCLEOTIDE SEQUENCE [LARGE SCALE GENOMIC DNA]</scope>
    <source>
        <strain evidence="2 4">DSW-5</strain>
    </source>
</reference>
<dbReference type="SUPFAM" id="SSF53254">
    <property type="entry name" value="Phosphoglycerate mutase-like"/>
    <property type="match status" value="1"/>
</dbReference>
<dbReference type="PANTHER" id="PTHR47623">
    <property type="entry name" value="OS09G0287300 PROTEIN"/>
    <property type="match status" value="1"/>
</dbReference>
<dbReference type="RefSeq" id="WP_053972743.1">
    <property type="nucleotide sequence ID" value="NZ_FNUE01000002.1"/>
</dbReference>
<accession>A0A0M9CET0</accession>
<dbReference type="SMART" id="SM00855">
    <property type="entry name" value="PGAM"/>
    <property type="match status" value="1"/>
</dbReference>
<organism evidence="2 4">
    <name type="scientific">Polaribacter dokdonensis DSW-5</name>
    <dbReference type="NCBI Taxonomy" id="1300348"/>
    <lineage>
        <taxon>Bacteria</taxon>
        <taxon>Pseudomonadati</taxon>
        <taxon>Bacteroidota</taxon>
        <taxon>Flavobacteriia</taxon>
        <taxon>Flavobacteriales</taxon>
        <taxon>Flavobacteriaceae</taxon>
    </lineage>
</organism>
<evidence type="ECO:0000313" key="4">
    <source>
        <dbReference type="Proteomes" id="UP000037716"/>
    </source>
</evidence>
<dbReference type="EMBL" id="FNUE01000002">
    <property type="protein sequence ID" value="SEE58772.1"/>
    <property type="molecule type" value="Genomic_DNA"/>
</dbReference>
<evidence type="ECO:0000313" key="2">
    <source>
        <dbReference type="EMBL" id="KOY50445.1"/>
    </source>
</evidence>
<dbReference type="AlphaFoldDB" id="A0A0M9CET0"/>
<dbReference type="CDD" id="cd07040">
    <property type="entry name" value="HP"/>
    <property type="match status" value="1"/>
</dbReference>
<dbReference type="InterPro" id="IPR029033">
    <property type="entry name" value="His_PPase_superfam"/>
</dbReference>
<dbReference type="EMBL" id="LGBR01000001">
    <property type="protein sequence ID" value="KOY50445.1"/>
    <property type="molecule type" value="Genomic_DNA"/>
</dbReference>
<keyword evidence="5" id="KW-1185">Reference proteome</keyword>
<dbReference type="PANTHER" id="PTHR47623:SF1">
    <property type="entry name" value="OS09G0287300 PROTEIN"/>
    <property type="match status" value="1"/>
</dbReference>
<dbReference type="InterPro" id="IPR013078">
    <property type="entry name" value="His_Pase_superF_clade-1"/>
</dbReference>
<dbReference type="OrthoDB" id="9810154at2"/>
<evidence type="ECO:0000313" key="5">
    <source>
        <dbReference type="Proteomes" id="UP000183071"/>
    </source>
</evidence>
<evidence type="ECO:0000313" key="3">
    <source>
        <dbReference type="EMBL" id="SEE58772.1"/>
    </source>
</evidence>